<dbReference type="Gene3D" id="3.20.20.80">
    <property type="entry name" value="Glycosidases"/>
    <property type="match status" value="1"/>
</dbReference>
<comment type="subcellular location">
    <subcellularLocation>
        <location evidence="3">Cell membrane</location>
        <topology evidence="3">Lipid-anchor</topology>
        <topology evidence="3">GPI-anchor</topology>
    </subcellularLocation>
    <subcellularLocation>
        <location evidence="2">Secreted</location>
        <location evidence="2">Cell wall</location>
    </subcellularLocation>
</comment>
<evidence type="ECO:0000256" key="17">
    <source>
        <dbReference type="ARBA" id="ARBA00023316"/>
    </source>
</evidence>
<evidence type="ECO:0000256" key="19">
    <source>
        <dbReference type="ARBA" id="ARBA00025152"/>
    </source>
</evidence>
<keyword evidence="7" id="KW-1003">Cell membrane</keyword>
<dbReference type="EC" id="3.2.1.39" evidence="5"/>
<keyword evidence="11 23" id="KW-0732">Signal</keyword>
<dbReference type="PANTHER" id="PTHR16631">
    <property type="entry name" value="GLUCAN 1,3-BETA-GLUCOSIDASE"/>
    <property type="match status" value="1"/>
</dbReference>
<name>A0A8H3J0Z8_9LECA</name>
<comment type="caution">
    <text evidence="25">The sequence shown here is derived from an EMBL/GenBank/DDBJ whole genome shotgun (WGS) entry which is preliminary data.</text>
</comment>
<dbReference type="GO" id="GO:0098552">
    <property type="term" value="C:side of membrane"/>
    <property type="evidence" value="ECO:0007669"/>
    <property type="project" value="UniProtKB-KW"/>
</dbReference>
<proteinExistence type="inferred from homology"/>
<keyword evidence="18" id="KW-0624">Polysaccharide degradation</keyword>
<keyword evidence="8" id="KW-0134">Cell wall</keyword>
<evidence type="ECO:0000259" key="24">
    <source>
        <dbReference type="Pfam" id="PF09792"/>
    </source>
</evidence>
<dbReference type="GO" id="GO:0009986">
    <property type="term" value="C:cell surface"/>
    <property type="evidence" value="ECO:0007669"/>
    <property type="project" value="TreeGrafter"/>
</dbReference>
<dbReference type="SUPFAM" id="SSF51445">
    <property type="entry name" value="(Trans)glycosidases"/>
    <property type="match status" value="1"/>
</dbReference>
<dbReference type="GO" id="GO:0071555">
    <property type="term" value="P:cell wall organization"/>
    <property type="evidence" value="ECO:0007669"/>
    <property type="project" value="UniProtKB-KW"/>
</dbReference>
<dbReference type="PANTHER" id="PTHR16631:SF13">
    <property type="entry name" value="GLUCAN ENDO-1,3-BETA-GLUCOSIDASE EGLC-RELATED"/>
    <property type="match status" value="1"/>
</dbReference>
<dbReference type="InterPro" id="IPR050732">
    <property type="entry name" value="Beta-glucan_modifiers"/>
</dbReference>
<dbReference type="AlphaFoldDB" id="A0A8H3J0Z8"/>
<evidence type="ECO:0000256" key="5">
    <source>
        <dbReference type="ARBA" id="ARBA00012780"/>
    </source>
</evidence>
<evidence type="ECO:0000256" key="15">
    <source>
        <dbReference type="ARBA" id="ARBA00023277"/>
    </source>
</evidence>
<evidence type="ECO:0000256" key="18">
    <source>
        <dbReference type="ARBA" id="ARBA00023326"/>
    </source>
</evidence>
<protein>
    <recommendedName>
        <fullName evidence="6">Probable glucan endo-1,3-beta-glucosidase eglC</fullName>
        <ecNumber evidence="5">3.2.1.39</ecNumber>
    </recommendedName>
    <alternativeName>
        <fullName evidence="20">Endo-1,3-beta-glucanase eglC</fullName>
    </alternativeName>
    <alternativeName>
        <fullName evidence="21">Laminarinase eglC</fullName>
    </alternativeName>
</protein>
<dbReference type="InterPro" id="IPR018620">
    <property type="entry name" value="Ubiquitin3-bd_protein_But2_C"/>
</dbReference>
<dbReference type="GO" id="GO:0009277">
    <property type="term" value="C:fungal-type cell wall"/>
    <property type="evidence" value="ECO:0007669"/>
    <property type="project" value="TreeGrafter"/>
</dbReference>
<feature type="signal peptide" evidence="23">
    <location>
        <begin position="1"/>
        <end position="19"/>
    </location>
</feature>
<evidence type="ECO:0000256" key="23">
    <source>
        <dbReference type="SAM" id="SignalP"/>
    </source>
</evidence>
<evidence type="ECO:0000256" key="9">
    <source>
        <dbReference type="ARBA" id="ARBA00022525"/>
    </source>
</evidence>
<dbReference type="Pfam" id="PF00332">
    <property type="entry name" value="Glyco_hydro_17"/>
    <property type="match status" value="1"/>
</dbReference>
<evidence type="ECO:0000256" key="8">
    <source>
        <dbReference type="ARBA" id="ARBA00022512"/>
    </source>
</evidence>
<accession>A0A8H3J0Z8</accession>
<evidence type="ECO:0000256" key="21">
    <source>
        <dbReference type="ARBA" id="ARBA00032906"/>
    </source>
</evidence>
<dbReference type="FunFam" id="3.20.20.80:FF:000233">
    <property type="entry name" value="Probable glucan endo-1,3-beta-glucosidase eglC"/>
    <property type="match status" value="1"/>
</dbReference>
<evidence type="ECO:0000313" key="25">
    <source>
        <dbReference type="EMBL" id="CAF9938681.1"/>
    </source>
</evidence>
<dbReference type="OrthoDB" id="77201at2759"/>
<evidence type="ECO:0000256" key="14">
    <source>
        <dbReference type="ARBA" id="ARBA00023180"/>
    </source>
</evidence>
<dbReference type="GO" id="GO:0042973">
    <property type="term" value="F:glucan endo-1,3-beta-D-glucosidase activity"/>
    <property type="evidence" value="ECO:0007669"/>
    <property type="project" value="UniProtKB-EC"/>
</dbReference>
<evidence type="ECO:0000256" key="12">
    <source>
        <dbReference type="ARBA" id="ARBA00022801"/>
    </source>
</evidence>
<keyword evidence="17" id="KW-0961">Cell wall biogenesis/degradation</keyword>
<dbReference type="InterPro" id="IPR000490">
    <property type="entry name" value="Glyco_hydro_17"/>
</dbReference>
<reference evidence="25" key="1">
    <citation type="submission" date="2021-03" db="EMBL/GenBank/DDBJ databases">
        <authorList>
            <person name="Tagirdzhanova G."/>
        </authorList>
    </citation>
    <scope>NUCLEOTIDE SEQUENCE</scope>
</reference>
<sequence>MLSSTFVAVFAACFSTAYSQYQGFNYGSTNTDSSPVTLEQFTSDFTTAKALAGTNDAFTSARLYTCIQAGTTNTPSDAFQAAVNTDTSVLLGLWASAGQENINNEIAALTTFLDGSSGAGLAKLIVGISVGSEDLYRISPTGIINNSGAGASPDDITNYIGQVKTAIVNTVANGSLVGHVDTWTAWVNGSNDAVITNSDFIGMDAYPYFQDTMTNPIGDGYSLFDAAFEATVGAADGKPVWVTETGWPVSGATSGDAVPSTANAQTYWDQVGCGLLFGKTNTWWYTLQDAYPTTPNPSFGVVGTTLSDTPLYDLSCSGASTSASSIPAAQATATAGAASINAAGAGNEGTPSTAGENASSAASSTAETASSSVSSPAAVVVVAAVTTSSAASAPTTLITKTSVLPAASASGVSASGCPASLSGTHEFPHLIVPVDKDSPTTAGGNSYNGTFSSTVSSIFNFDVPESDSGKTCSLVFLLPTQGELISSAFSLSGSGGLNVAQLKSSATEQTCYSTVPAVESNLGGPISVTPGNEYVIASGSCAAGQAVSYEVSATGSLALNYFQDSSAAAIGFYITVC</sequence>
<dbReference type="Pfam" id="PF09792">
    <property type="entry name" value="But2"/>
    <property type="match status" value="1"/>
</dbReference>
<evidence type="ECO:0000256" key="16">
    <source>
        <dbReference type="ARBA" id="ARBA00023288"/>
    </source>
</evidence>
<evidence type="ECO:0000256" key="7">
    <source>
        <dbReference type="ARBA" id="ARBA00022475"/>
    </source>
</evidence>
<evidence type="ECO:0000256" key="22">
    <source>
        <dbReference type="RuleBase" id="RU004335"/>
    </source>
</evidence>
<evidence type="ECO:0000256" key="1">
    <source>
        <dbReference type="ARBA" id="ARBA00000382"/>
    </source>
</evidence>
<keyword evidence="15" id="KW-0119">Carbohydrate metabolism</keyword>
<keyword evidence="26" id="KW-1185">Reference proteome</keyword>
<comment type="function">
    <text evidence="19">Glucanases play a role in cell expansion during growth, in cell-cell fusion during mating, and in spore release during sporulation. This enzyme may be involved in beta-glucan degradation and also function biosynthetically as a transglycosylase.</text>
</comment>
<dbReference type="InterPro" id="IPR017853">
    <property type="entry name" value="GH"/>
</dbReference>
<evidence type="ECO:0000256" key="10">
    <source>
        <dbReference type="ARBA" id="ARBA00022622"/>
    </source>
</evidence>
<keyword evidence="12" id="KW-0378">Hydrolase</keyword>
<evidence type="ECO:0000313" key="26">
    <source>
        <dbReference type="Proteomes" id="UP000664203"/>
    </source>
</evidence>
<feature type="chain" id="PRO_5034873105" description="Probable glucan endo-1,3-beta-glucosidase eglC" evidence="23">
    <location>
        <begin position="20"/>
        <end position="577"/>
    </location>
</feature>
<keyword evidence="10" id="KW-0336">GPI-anchor</keyword>
<dbReference type="GO" id="GO:0005886">
    <property type="term" value="C:plasma membrane"/>
    <property type="evidence" value="ECO:0007669"/>
    <property type="project" value="UniProtKB-SubCell"/>
</dbReference>
<evidence type="ECO:0000256" key="3">
    <source>
        <dbReference type="ARBA" id="ARBA00004609"/>
    </source>
</evidence>
<keyword evidence="9" id="KW-0964">Secreted</keyword>
<evidence type="ECO:0000256" key="2">
    <source>
        <dbReference type="ARBA" id="ARBA00004191"/>
    </source>
</evidence>
<evidence type="ECO:0000256" key="11">
    <source>
        <dbReference type="ARBA" id="ARBA00022729"/>
    </source>
</evidence>
<evidence type="ECO:0000256" key="20">
    <source>
        <dbReference type="ARBA" id="ARBA00032134"/>
    </source>
</evidence>
<keyword evidence="14" id="KW-0325">Glycoprotein</keyword>
<evidence type="ECO:0000256" key="4">
    <source>
        <dbReference type="ARBA" id="ARBA00008773"/>
    </source>
</evidence>
<comment type="similarity">
    <text evidence="4 22">Belongs to the glycosyl hydrolase 17 family.</text>
</comment>
<dbReference type="Proteomes" id="UP000664203">
    <property type="component" value="Unassembled WGS sequence"/>
</dbReference>
<comment type="catalytic activity">
    <reaction evidence="1">
        <text>Hydrolysis of (1-&gt;3)-beta-D-glucosidic linkages in (1-&gt;3)-beta-D-glucans.</text>
        <dbReference type="EC" id="3.2.1.39"/>
    </reaction>
</comment>
<dbReference type="EMBL" id="CAJPDR010000520">
    <property type="protein sequence ID" value="CAF9938681.1"/>
    <property type="molecule type" value="Genomic_DNA"/>
</dbReference>
<evidence type="ECO:0000256" key="13">
    <source>
        <dbReference type="ARBA" id="ARBA00023136"/>
    </source>
</evidence>
<evidence type="ECO:0000256" key="6">
    <source>
        <dbReference type="ARBA" id="ARBA00019762"/>
    </source>
</evidence>
<keyword evidence="13" id="KW-0472">Membrane</keyword>
<gene>
    <name evidence="25" type="ORF">ALECFALPRED_007820</name>
</gene>
<feature type="domain" description="Ubiquitin 3 binding protein But2 C-terminal" evidence="24">
    <location>
        <begin position="426"/>
        <end position="565"/>
    </location>
</feature>
<keyword evidence="16" id="KW-0449">Lipoprotein</keyword>
<dbReference type="GO" id="GO:0005576">
    <property type="term" value="C:extracellular region"/>
    <property type="evidence" value="ECO:0007669"/>
    <property type="project" value="TreeGrafter"/>
</dbReference>
<organism evidence="25 26">
    <name type="scientific">Alectoria fallacina</name>
    <dbReference type="NCBI Taxonomy" id="1903189"/>
    <lineage>
        <taxon>Eukaryota</taxon>
        <taxon>Fungi</taxon>
        <taxon>Dikarya</taxon>
        <taxon>Ascomycota</taxon>
        <taxon>Pezizomycotina</taxon>
        <taxon>Lecanoromycetes</taxon>
        <taxon>OSLEUM clade</taxon>
        <taxon>Lecanoromycetidae</taxon>
        <taxon>Lecanorales</taxon>
        <taxon>Lecanorineae</taxon>
        <taxon>Parmeliaceae</taxon>
        <taxon>Alectoria</taxon>
    </lineage>
</organism>
<dbReference type="GO" id="GO:0000272">
    <property type="term" value="P:polysaccharide catabolic process"/>
    <property type="evidence" value="ECO:0007669"/>
    <property type="project" value="UniProtKB-KW"/>
</dbReference>